<feature type="compositionally biased region" description="Polar residues" evidence="6">
    <location>
        <begin position="195"/>
        <end position="204"/>
    </location>
</feature>
<dbReference type="Gene3D" id="3.10.450.490">
    <property type="match status" value="1"/>
</dbReference>
<dbReference type="AlphaFoldDB" id="A0A841KLB9"/>
<evidence type="ECO:0008006" key="12">
    <source>
        <dbReference type="Google" id="ProtNLM"/>
    </source>
</evidence>
<feature type="domain" description="FTP" evidence="9">
    <location>
        <begin position="66"/>
        <end position="104"/>
    </location>
</feature>
<evidence type="ECO:0000313" key="10">
    <source>
        <dbReference type="EMBL" id="MBB6182868.1"/>
    </source>
</evidence>
<dbReference type="GO" id="GO:0046872">
    <property type="term" value="F:metal ion binding"/>
    <property type="evidence" value="ECO:0007669"/>
    <property type="project" value="UniProtKB-KW"/>
</dbReference>
<dbReference type="Proteomes" id="UP000560000">
    <property type="component" value="Unassembled WGS sequence"/>
</dbReference>
<name>A0A841KLB9_9GAMM</name>
<dbReference type="PANTHER" id="PTHR33794:SF1">
    <property type="entry name" value="BACILLOLYSIN"/>
    <property type="match status" value="1"/>
</dbReference>
<reference evidence="10 11" key="1">
    <citation type="submission" date="2020-08" db="EMBL/GenBank/DDBJ databases">
        <title>Genomic Encyclopedia of Type Strains, Phase IV (KMG-IV): sequencing the most valuable type-strain genomes for metagenomic binning, comparative biology and taxonomic classification.</title>
        <authorList>
            <person name="Goeker M."/>
        </authorList>
    </citation>
    <scope>NUCLEOTIDE SEQUENCE [LARGE SCALE GENOMIC DNA]</scope>
    <source>
        <strain evidence="10 11">DSM 107085</strain>
    </source>
</reference>
<dbReference type="InterPro" id="IPR025711">
    <property type="entry name" value="PepSY"/>
</dbReference>
<comment type="caution">
    <text evidence="10">The sequence shown here is derived from an EMBL/GenBank/DDBJ whole genome shotgun (WGS) entry which is preliminary data.</text>
</comment>
<keyword evidence="2" id="KW-0479">Metal-binding</keyword>
<feature type="chain" id="PRO_5032992497" description="Lipoprotein" evidence="7">
    <location>
        <begin position="20"/>
        <end position="220"/>
    </location>
</feature>
<dbReference type="InterPro" id="IPR011096">
    <property type="entry name" value="FTP_domain"/>
</dbReference>
<dbReference type="PANTHER" id="PTHR33794">
    <property type="entry name" value="BACILLOLYSIN"/>
    <property type="match status" value="1"/>
</dbReference>
<evidence type="ECO:0000256" key="3">
    <source>
        <dbReference type="ARBA" id="ARBA00022801"/>
    </source>
</evidence>
<dbReference type="RefSeq" id="WP_052394932.1">
    <property type="nucleotide sequence ID" value="NZ_JACHET010000001.1"/>
</dbReference>
<sequence length="220" mass="22863">MTRMSRSGLWLALLGTAMVAPGGCAMPSDHVALTALGSLDDQALAQRLGLGADGGLTPHSAPLPTAQGTTKQRMLQTYHGIPVQDRGVVIERDATGNIVSVRGDLARDLAAQLPQVDARIAPDQAVQALRAHDGIDADAALSNVQHALSIDPHGDAPKLVYQVSFYITQHDTPRRPTGVVDAMTGTVLKAWDGLTTQDGQQGSRPSGGFVGPAPTKPAGD</sequence>
<proteinExistence type="predicted"/>
<keyword evidence="5" id="KW-0482">Metalloprotease</keyword>
<protein>
    <recommendedName>
        <fullName evidence="12">Lipoprotein</fullName>
    </recommendedName>
</protein>
<dbReference type="EMBL" id="JACHET010000001">
    <property type="protein sequence ID" value="MBB6182868.1"/>
    <property type="molecule type" value="Genomic_DNA"/>
</dbReference>
<organism evidence="10 11">
    <name type="scientific">Oleiagrimonas soli</name>
    <dbReference type="NCBI Taxonomy" id="1543381"/>
    <lineage>
        <taxon>Bacteria</taxon>
        <taxon>Pseudomonadati</taxon>
        <taxon>Pseudomonadota</taxon>
        <taxon>Gammaproteobacteria</taxon>
        <taxon>Lysobacterales</taxon>
        <taxon>Rhodanobacteraceae</taxon>
        <taxon>Oleiagrimonas</taxon>
    </lineage>
</organism>
<evidence type="ECO:0000256" key="7">
    <source>
        <dbReference type="SAM" id="SignalP"/>
    </source>
</evidence>
<dbReference type="Gene3D" id="3.10.450.40">
    <property type="match status" value="1"/>
</dbReference>
<dbReference type="OrthoDB" id="5949012at2"/>
<evidence type="ECO:0000256" key="5">
    <source>
        <dbReference type="ARBA" id="ARBA00023049"/>
    </source>
</evidence>
<feature type="domain" description="PepSY" evidence="8">
    <location>
        <begin position="120"/>
        <end position="191"/>
    </location>
</feature>
<evidence type="ECO:0000256" key="2">
    <source>
        <dbReference type="ARBA" id="ARBA00022723"/>
    </source>
</evidence>
<keyword evidence="4" id="KW-0862">Zinc</keyword>
<gene>
    <name evidence="10" type="ORF">HNQ86_000213</name>
</gene>
<dbReference type="InterPro" id="IPR050728">
    <property type="entry name" value="Zinc_Metalloprotease_M4"/>
</dbReference>
<feature type="signal peptide" evidence="7">
    <location>
        <begin position="1"/>
        <end position="19"/>
    </location>
</feature>
<evidence type="ECO:0000256" key="4">
    <source>
        <dbReference type="ARBA" id="ARBA00022833"/>
    </source>
</evidence>
<dbReference type="GO" id="GO:0006508">
    <property type="term" value="P:proteolysis"/>
    <property type="evidence" value="ECO:0007669"/>
    <property type="project" value="UniProtKB-KW"/>
</dbReference>
<evidence type="ECO:0000259" key="9">
    <source>
        <dbReference type="Pfam" id="PF07504"/>
    </source>
</evidence>
<accession>A0A841KLB9</accession>
<evidence type="ECO:0000256" key="1">
    <source>
        <dbReference type="ARBA" id="ARBA00022670"/>
    </source>
</evidence>
<keyword evidence="1" id="KW-0645">Protease</keyword>
<dbReference type="Pfam" id="PF03413">
    <property type="entry name" value="PepSY"/>
    <property type="match status" value="1"/>
</dbReference>
<evidence type="ECO:0000256" key="6">
    <source>
        <dbReference type="SAM" id="MobiDB-lite"/>
    </source>
</evidence>
<dbReference type="GO" id="GO:0008237">
    <property type="term" value="F:metallopeptidase activity"/>
    <property type="evidence" value="ECO:0007669"/>
    <property type="project" value="UniProtKB-KW"/>
</dbReference>
<evidence type="ECO:0000313" key="11">
    <source>
        <dbReference type="Proteomes" id="UP000560000"/>
    </source>
</evidence>
<dbReference type="Pfam" id="PF07504">
    <property type="entry name" value="FTP"/>
    <property type="match status" value="1"/>
</dbReference>
<feature type="region of interest" description="Disordered" evidence="6">
    <location>
        <begin position="195"/>
        <end position="220"/>
    </location>
</feature>
<keyword evidence="7" id="KW-0732">Signal</keyword>
<keyword evidence="3" id="KW-0378">Hydrolase</keyword>
<evidence type="ECO:0000259" key="8">
    <source>
        <dbReference type="Pfam" id="PF03413"/>
    </source>
</evidence>